<dbReference type="HOGENOM" id="CLU_2175433_0_0_1"/>
<evidence type="ECO:0000313" key="3">
    <source>
        <dbReference type="EnsemblPlants" id="KQL15900"/>
    </source>
</evidence>
<reference evidence="3" key="2">
    <citation type="submission" date="2018-08" db="UniProtKB">
        <authorList>
            <consortium name="EnsemblPlants"/>
        </authorList>
    </citation>
    <scope>IDENTIFICATION</scope>
    <source>
        <strain evidence="3">Yugu1</strain>
    </source>
</reference>
<reference evidence="4" key="1">
    <citation type="journal article" date="2012" name="Nat. Biotechnol.">
        <title>Reference genome sequence of the model plant Setaria.</title>
        <authorList>
            <person name="Bennetzen J.L."/>
            <person name="Schmutz J."/>
            <person name="Wang H."/>
            <person name="Percifield R."/>
            <person name="Hawkins J."/>
            <person name="Pontaroli A.C."/>
            <person name="Estep M."/>
            <person name="Feng L."/>
            <person name="Vaughn J.N."/>
            <person name="Grimwood J."/>
            <person name="Jenkins J."/>
            <person name="Barry K."/>
            <person name="Lindquist E."/>
            <person name="Hellsten U."/>
            <person name="Deshpande S."/>
            <person name="Wang X."/>
            <person name="Wu X."/>
            <person name="Mitros T."/>
            <person name="Triplett J."/>
            <person name="Yang X."/>
            <person name="Ye C.Y."/>
            <person name="Mauro-Herrera M."/>
            <person name="Wang L."/>
            <person name="Li P."/>
            <person name="Sharma M."/>
            <person name="Sharma R."/>
            <person name="Ronald P.C."/>
            <person name="Panaud O."/>
            <person name="Kellogg E.A."/>
            <person name="Brutnell T.P."/>
            <person name="Doust A.N."/>
            <person name="Tuskan G.A."/>
            <person name="Rokhsar D."/>
            <person name="Devos K.M."/>
        </authorList>
    </citation>
    <scope>NUCLEOTIDE SEQUENCE [LARGE SCALE GENOMIC DNA]</scope>
    <source>
        <strain evidence="4">cv. Yugu1</strain>
    </source>
</reference>
<feature type="transmembrane region" description="Helical" evidence="2">
    <location>
        <begin position="75"/>
        <end position="97"/>
    </location>
</feature>
<evidence type="ECO:0000256" key="1">
    <source>
        <dbReference type="SAM" id="MobiDB-lite"/>
    </source>
</evidence>
<protein>
    <submittedName>
        <fullName evidence="3">Uncharacterized protein</fullName>
    </submittedName>
</protein>
<dbReference type="EMBL" id="AGNK02001801">
    <property type="status" value="NOT_ANNOTATED_CDS"/>
    <property type="molecule type" value="Genomic_DNA"/>
</dbReference>
<name>K3ZFT5_SETIT</name>
<keyword evidence="4" id="KW-1185">Reference proteome</keyword>
<dbReference type="AlphaFoldDB" id="K3ZFT5"/>
<organism evidence="3 4">
    <name type="scientific">Setaria italica</name>
    <name type="common">Foxtail millet</name>
    <name type="synonym">Panicum italicum</name>
    <dbReference type="NCBI Taxonomy" id="4555"/>
    <lineage>
        <taxon>Eukaryota</taxon>
        <taxon>Viridiplantae</taxon>
        <taxon>Streptophyta</taxon>
        <taxon>Embryophyta</taxon>
        <taxon>Tracheophyta</taxon>
        <taxon>Spermatophyta</taxon>
        <taxon>Magnoliopsida</taxon>
        <taxon>Liliopsida</taxon>
        <taxon>Poales</taxon>
        <taxon>Poaceae</taxon>
        <taxon>PACMAD clade</taxon>
        <taxon>Panicoideae</taxon>
        <taxon>Panicodae</taxon>
        <taxon>Paniceae</taxon>
        <taxon>Cenchrinae</taxon>
        <taxon>Setaria</taxon>
    </lineage>
</organism>
<evidence type="ECO:0000313" key="4">
    <source>
        <dbReference type="Proteomes" id="UP000004995"/>
    </source>
</evidence>
<sequence>MASPPLTWPNHHHRHRSGKTPPVPLGSAGMEFFPTPNPNPNPNSAILHRRRPLRPPTAEDGGDRWRRRGARWRKCYFLLLICYFSHSFPFSVFLTFFDYQIGRVLVISLN</sequence>
<feature type="region of interest" description="Disordered" evidence="1">
    <location>
        <begin position="1"/>
        <end position="64"/>
    </location>
</feature>
<keyword evidence="2" id="KW-0472">Membrane</keyword>
<dbReference type="InParanoid" id="K3ZFT5"/>
<evidence type="ECO:0000256" key="2">
    <source>
        <dbReference type="SAM" id="Phobius"/>
    </source>
</evidence>
<dbReference type="EnsemblPlants" id="KQL15900">
    <property type="protein sequence ID" value="KQL15900"/>
    <property type="gene ID" value="SETIT_025437mg"/>
</dbReference>
<dbReference type="Gramene" id="KQL15900">
    <property type="protein sequence ID" value="KQL15900"/>
    <property type="gene ID" value="SETIT_025437mg"/>
</dbReference>
<keyword evidence="2" id="KW-0812">Transmembrane</keyword>
<keyword evidence="2" id="KW-1133">Transmembrane helix</keyword>
<accession>K3ZFT5</accession>
<dbReference type="Proteomes" id="UP000004995">
    <property type="component" value="Unassembled WGS sequence"/>
</dbReference>
<proteinExistence type="predicted"/>